<dbReference type="InterPro" id="IPR036163">
    <property type="entry name" value="HMA_dom_sf"/>
</dbReference>
<dbReference type="AlphaFoldDB" id="A0A845M4C6"/>
<organism evidence="2 3">
    <name type="scientific">Maritimibacter harenae</name>
    <dbReference type="NCBI Taxonomy" id="2606218"/>
    <lineage>
        <taxon>Bacteria</taxon>
        <taxon>Pseudomonadati</taxon>
        <taxon>Pseudomonadota</taxon>
        <taxon>Alphaproteobacteria</taxon>
        <taxon>Rhodobacterales</taxon>
        <taxon>Roseobacteraceae</taxon>
        <taxon>Maritimibacter</taxon>
    </lineage>
</organism>
<dbReference type="Gene3D" id="3.30.70.100">
    <property type="match status" value="1"/>
</dbReference>
<reference evidence="2 3" key="1">
    <citation type="submission" date="2019-12" db="EMBL/GenBank/DDBJ databases">
        <title>Maritimibacter sp. nov. sp. isolated from sea sand.</title>
        <authorList>
            <person name="Kim J."/>
            <person name="Jeong S.E."/>
            <person name="Jung H.S."/>
            <person name="Jeon C.O."/>
        </authorList>
    </citation>
    <scope>NUCLEOTIDE SEQUENCE [LARGE SCALE GENOMIC DNA]</scope>
    <source>
        <strain evidence="2 3">DP07</strain>
    </source>
</reference>
<accession>A0A845M4C6</accession>
<dbReference type="SUPFAM" id="SSF55008">
    <property type="entry name" value="HMA, heavy metal-associated domain"/>
    <property type="match status" value="1"/>
</dbReference>
<dbReference type="PROSITE" id="PS50846">
    <property type="entry name" value="HMA_2"/>
    <property type="match status" value="1"/>
</dbReference>
<name>A0A845M4C6_9RHOB</name>
<dbReference type="RefSeq" id="WP_161353619.1">
    <property type="nucleotide sequence ID" value="NZ_WTUX01000022.1"/>
</dbReference>
<gene>
    <name evidence="2" type="ORF">GQE99_19450</name>
</gene>
<dbReference type="CDD" id="cd00371">
    <property type="entry name" value="HMA"/>
    <property type="match status" value="1"/>
</dbReference>
<dbReference type="EMBL" id="WTUX01000022">
    <property type="protein sequence ID" value="MZR15200.1"/>
    <property type="molecule type" value="Genomic_DNA"/>
</dbReference>
<dbReference type="Pfam" id="PF00403">
    <property type="entry name" value="HMA"/>
    <property type="match status" value="1"/>
</dbReference>
<dbReference type="GO" id="GO:0046872">
    <property type="term" value="F:metal ion binding"/>
    <property type="evidence" value="ECO:0007669"/>
    <property type="project" value="InterPro"/>
</dbReference>
<dbReference type="InterPro" id="IPR006121">
    <property type="entry name" value="HMA_dom"/>
</dbReference>
<comment type="caution">
    <text evidence="2">The sequence shown here is derived from an EMBL/GenBank/DDBJ whole genome shotgun (WGS) entry which is preliminary data.</text>
</comment>
<protein>
    <submittedName>
        <fullName evidence="2">Copper chaperone</fullName>
    </submittedName>
</protein>
<evidence type="ECO:0000313" key="2">
    <source>
        <dbReference type="EMBL" id="MZR15200.1"/>
    </source>
</evidence>
<evidence type="ECO:0000259" key="1">
    <source>
        <dbReference type="PROSITE" id="PS50846"/>
    </source>
</evidence>
<sequence length="66" mass="6993">MTTFSVPNMSCGHCKAKIEDSLLDADEGAMIEFDMDNREVSVDSTMDAAAIAETIQSAGYEATAKG</sequence>
<evidence type="ECO:0000313" key="3">
    <source>
        <dbReference type="Proteomes" id="UP000467322"/>
    </source>
</evidence>
<dbReference type="Proteomes" id="UP000467322">
    <property type="component" value="Unassembled WGS sequence"/>
</dbReference>
<feature type="domain" description="HMA" evidence="1">
    <location>
        <begin position="1"/>
        <end position="63"/>
    </location>
</feature>
<proteinExistence type="predicted"/>
<keyword evidence="3" id="KW-1185">Reference proteome</keyword>